<dbReference type="EMBL" id="NAJM01000008">
    <property type="protein sequence ID" value="RVX73338.1"/>
    <property type="molecule type" value="Genomic_DNA"/>
</dbReference>
<dbReference type="Gene3D" id="2.40.70.10">
    <property type="entry name" value="Acid Proteases"/>
    <property type="match status" value="1"/>
</dbReference>
<gene>
    <name evidence="1" type="ORF">B0A52_02980</name>
</gene>
<dbReference type="SUPFAM" id="SSF50630">
    <property type="entry name" value="Acid proteases"/>
    <property type="match status" value="1"/>
</dbReference>
<organism evidence="1 2">
    <name type="scientific">Exophiala mesophila</name>
    <name type="common">Black yeast-like fungus</name>
    <dbReference type="NCBI Taxonomy" id="212818"/>
    <lineage>
        <taxon>Eukaryota</taxon>
        <taxon>Fungi</taxon>
        <taxon>Dikarya</taxon>
        <taxon>Ascomycota</taxon>
        <taxon>Pezizomycotina</taxon>
        <taxon>Eurotiomycetes</taxon>
        <taxon>Chaetothyriomycetidae</taxon>
        <taxon>Chaetothyriales</taxon>
        <taxon>Herpotrichiellaceae</taxon>
        <taxon>Exophiala</taxon>
    </lineage>
</organism>
<dbReference type="InterPro" id="IPR021109">
    <property type="entry name" value="Peptidase_aspartic_dom_sf"/>
</dbReference>
<comment type="caution">
    <text evidence="1">The sequence shown here is derived from an EMBL/GenBank/DDBJ whole genome shotgun (WGS) entry which is preliminary data.</text>
</comment>
<dbReference type="AlphaFoldDB" id="A0A438NC24"/>
<reference evidence="1 2" key="1">
    <citation type="submission" date="2017-03" db="EMBL/GenBank/DDBJ databases">
        <title>Genomes of endolithic fungi from Antarctica.</title>
        <authorList>
            <person name="Coleine C."/>
            <person name="Masonjones S."/>
            <person name="Stajich J.E."/>
        </authorList>
    </citation>
    <scope>NUCLEOTIDE SEQUENCE [LARGE SCALE GENOMIC DNA]</scope>
    <source>
        <strain evidence="1 2">CCFEE 6314</strain>
    </source>
</reference>
<proteinExistence type="predicted"/>
<accession>A0A438NC24</accession>
<evidence type="ECO:0008006" key="3">
    <source>
        <dbReference type="Google" id="ProtNLM"/>
    </source>
</evidence>
<name>A0A438NC24_EXOME</name>
<dbReference type="Proteomes" id="UP000288859">
    <property type="component" value="Unassembled WGS sequence"/>
</dbReference>
<evidence type="ECO:0000313" key="2">
    <source>
        <dbReference type="Proteomes" id="UP000288859"/>
    </source>
</evidence>
<dbReference type="CDD" id="cd00303">
    <property type="entry name" value="retropepsin_like"/>
    <property type="match status" value="1"/>
</dbReference>
<evidence type="ECO:0000313" key="1">
    <source>
        <dbReference type="EMBL" id="RVX73338.1"/>
    </source>
</evidence>
<dbReference type="OrthoDB" id="4135299at2759"/>
<protein>
    <recommendedName>
        <fullName evidence="3">Peptidase A2 domain-containing protein</fullName>
    </recommendedName>
</protein>
<sequence>MVGLLTFDELHSTTFRWWVWTYQLFQRQTQEWKTLYGRVILLLKLVSLVARPHQCDEESIFKPLPFEEENIGVPLPSVPMLIHQRRKLGSHEGWQPLEKSLRLGLLDTGSQFNLISSKMQQELNLPITPYNGGVYSLAGCTDIVGQTSIVWQYGSGTLPLWTPHKQHRTRFYIFSPDCEPAFDCLLGAPWIRENRMDFLVLLWWLTMNERGYPQADQEDSNNQMEDGTMCAV</sequence>